<accession>A0A6G1LFB4</accession>
<feature type="region of interest" description="Disordered" evidence="1">
    <location>
        <begin position="115"/>
        <end position="139"/>
    </location>
</feature>
<dbReference type="Proteomes" id="UP000799436">
    <property type="component" value="Unassembled WGS sequence"/>
</dbReference>
<evidence type="ECO:0000313" key="2">
    <source>
        <dbReference type="EMBL" id="KAF2770854.1"/>
    </source>
</evidence>
<sequence>MAKRKRKQQQGGISDTKKQKLSSDFLALPAEVRDHIYGFCAITDSARIIPKTKGELIGASPLLSVNKQIRQEYKGALYREAPITAQVVEFNFAHVVKFLNSLSDRDLKARTPTLFRKSDNKQDGHQPKAPTPSPLFENNMMATSRAPPKTMFEVELLVTRSCRPNPEGLHRWLLRLENPMKKGSQLDMSYRVVHHARDMELSISQMLRPANAHLSVYYRLDEILKVLKEKIRQVGEMEQGKLWRDMKKIETALLCGRYEILMGQLEQAGVNTVAFR</sequence>
<dbReference type="EMBL" id="ML995823">
    <property type="protein sequence ID" value="KAF2770854.1"/>
    <property type="molecule type" value="Genomic_DNA"/>
</dbReference>
<dbReference type="AlphaFoldDB" id="A0A6G1LFB4"/>
<proteinExistence type="predicted"/>
<evidence type="ECO:0000313" key="3">
    <source>
        <dbReference type="Proteomes" id="UP000799436"/>
    </source>
</evidence>
<keyword evidence="3" id="KW-1185">Reference proteome</keyword>
<name>A0A6G1LFB4_9PEZI</name>
<organism evidence="2 3">
    <name type="scientific">Teratosphaeria nubilosa</name>
    <dbReference type="NCBI Taxonomy" id="161662"/>
    <lineage>
        <taxon>Eukaryota</taxon>
        <taxon>Fungi</taxon>
        <taxon>Dikarya</taxon>
        <taxon>Ascomycota</taxon>
        <taxon>Pezizomycotina</taxon>
        <taxon>Dothideomycetes</taxon>
        <taxon>Dothideomycetidae</taxon>
        <taxon>Mycosphaerellales</taxon>
        <taxon>Teratosphaeriaceae</taxon>
        <taxon>Teratosphaeria</taxon>
    </lineage>
</organism>
<gene>
    <name evidence="2" type="ORF">EJ03DRAFT_350139</name>
</gene>
<protein>
    <submittedName>
        <fullName evidence="2">Uncharacterized protein</fullName>
    </submittedName>
</protein>
<feature type="compositionally biased region" description="Basic and acidic residues" evidence="1">
    <location>
        <begin position="116"/>
        <end position="126"/>
    </location>
</feature>
<reference evidence="2" key="1">
    <citation type="journal article" date="2020" name="Stud. Mycol.">
        <title>101 Dothideomycetes genomes: a test case for predicting lifestyles and emergence of pathogens.</title>
        <authorList>
            <person name="Haridas S."/>
            <person name="Albert R."/>
            <person name="Binder M."/>
            <person name="Bloem J."/>
            <person name="Labutti K."/>
            <person name="Salamov A."/>
            <person name="Andreopoulos B."/>
            <person name="Baker S."/>
            <person name="Barry K."/>
            <person name="Bills G."/>
            <person name="Bluhm B."/>
            <person name="Cannon C."/>
            <person name="Castanera R."/>
            <person name="Culley D."/>
            <person name="Daum C."/>
            <person name="Ezra D."/>
            <person name="Gonzalez J."/>
            <person name="Henrissat B."/>
            <person name="Kuo A."/>
            <person name="Liang C."/>
            <person name="Lipzen A."/>
            <person name="Lutzoni F."/>
            <person name="Magnuson J."/>
            <person name="Mondo S."/>
            <person name="Nolan M."/>
            <person name="Ohm R."/>
            <person name="Pangilinan J."/>
            <person name="Park H.-J."/>
            <person name="Ramirez L."/>
            <person name="Alfaro M."/>
            <person name="Sun H."/>
            <person name="Tritt A."/>
            <person name="Yoshinaga Y."/>
            <person name="Zwiers L.-H."/>
            <person name="Turgeon B."/>
            <person name="Goodwin S."/>
            <person name="Spatafora J."/>
            <person name="Crous P."/>
            <person name="Grigoriev I."/>
        </authorList>
    </citation>
    <scope>NUCLEOTIDE SEQUENCE</scope>
    <source>
        <strain evidence="2">CBS 116005</strain>
    </source>
</reference>
<dbReference type="OrthoDB" id="3860514at2759"/>
<evidence type="ECO:0000256" key="1">
    <source>
        <dbReference type="SAM" id="MobiDB-lite"/>
    </source>
</evidence>